<dbReference type="SUPFAM" id="SSF102114">
    <property type="entry name" value="Radical SAM enzymes"/>
    <property type="match status" value="1"/>
</dbReference>
<sequence>MFYILYYICYYKFMNKQSPYYTFAQYIRKNFNTKAFRVSIDASFGCRENCIYCEEHYRKPSDESIKKQIDKLIPYLKSRYKAKDFYLYFQKGTNTDADPEKLKKIYDSALSYRDFLGFIVGTRPDYMDKEKVEVINSYTDKYDTWIEYGLQSANNKTLKLINRNHTYEDFLKALQLTEGTDIKITVHLILGLPGEKSEDMINTVKKISKLPIKGVKFHHLYILKDTPLYKMYKKGNYTPIDYETYKKVLMESLQYLDKEVVVHRIMGEDYSDRFVGPKWNMSKNYIINDIKKSMIKKNYYQGKKHNRR</sequence>
<dbReference type="InterPro" id="IPR032432">
    <property type="entry name" value="Radical_SAM_C"/>
</dbReference>
<comment type="cofactor">
    <cofactor evidence="1">
        <name>[4Fe-4S] cluster</name>
        <dbReference type="ChEBI" id="CHEBI:49883"/>
    </cofactor>
</comment>
<dbReference type="PROSITE" id="PS51918">
    <property type="entry name" value="RADICAL_SAM"/>
    <property type="match status" value="1"/>
</dbReference>
<dbReference type="Pfam" id="PF04055">
    <property type="entry name" value="Radical_SAM"/>
    <property type="match status" value="1"/>
</dbReference>
<dbReference type="NCBIfam" id="TIGR01212">
    <property type="entry name" value="TIGR01212 family radical SAM protein"/>
    <property type="match status" value="1"/>
</dbReference>
<dbReference type="InterPro" id="IPR007197">
    <property type="entry name" value="rSAM"/>
</dbReference>
<evidence type="ECO:0000259" key="7">
    <source>
        <dbReference type="PROSITE" id="PS51918"/>
    </source>
</evidence>
<dbReference type="PANTHER" id="PTHR11135:SF1">
    <property type="entry name" value="PROTEIN YHCC"/>
    <property type="match status" value="1"/>
</dbReference>
<feature type="domain" description="Radical SAM core" evidence="7">
    <location>
        <begin position="30"/>
        <end position="269"/>
    </location>
</feature>
<dbReference type="SFLD" id="SFLDG01091">
    <property type="entry name" value="uncharacterized_CHP01210-like"/>
    <property type="match status" value="1"/>
</dbReference>
<dbReference type="InterPro" id="IPR006638">
    <property type="entry name" value="Elp3/MiaA/NifB-like_rSAM"/>
</dbReference>
<evidence type="ECO:0000256" key="3">
    <source>
        <dbReference type="ARBA" id="ARBA00022691"/>
    </source>
</evidence>
<evidence type="ECO:0000256" key="5">
    <source>
        <dbReference type="ARBA" id="ARBA00023004"/>
    </source>
</evidence>
<accession>A0A5D0MKW8</accession>
<dbReference type="InterPro" id="IPR039661">
    <property type="entry name" value="ELP3"/>
</dbReference>
<dbReference type="PANTHER" id="PTHR11135">
    <property type="entry name" value="HISTONE ACETYLTRANSFERASE-RELATED"/>
    <property type="match status" value="1"/>
</dbReference>
<keyword evidence="4" id="KW-0479">Metal-binding</keyword>
<dbReference type="CDD" id="cd01335">
    <property type="entry name" value="Radical_SAM"/>
    <property type="match status" value="1"/>
</dbReference>
<dbReference type="GO" id="GO:0003824">
    <property type="term" value="F:catalytic activity"/>
    <property type="evidence" value="ECO:0007669"/>
    <property type="project" value="InterPro"/>
</dbReference>
<name>A0A5D0MKW8_9BACT</name>
<organism evidence="8 9">
    <name type="scientific">Candidatus Mcinerneyibacterium aminivorans</name>
    <dbReference type="NCBI Taxonomy" id="2703815"/>
    <lineage>
        <taxon>Bacteria</taxon>
        <taxon>Candidatus Macinerneyibacteriota</taxon>
        <taxon>Candidatus Mcinerneyibacteria</taxon>
        <taxon>Candidatus Mcinerneyibacteriales</taxon>
        <taxon>Candidatus Mcinerneyibacteriaceae</taxon>
        <taxon>Candidatus Mcinerneyibacterium</taxon>
    </lineage>
</organism>
<dbReference type="Pfam" id="PF16199">
    <property type="entry name" value="Radical_SAM_C"/>
    <property type="match status" value="1"/>
</dbReference>
<keyword evidence="2" id="KW-0004">4Fe-4S</keyword>
<dbReference type="GO" id="GO:0051539">
    <property type="term" value="F:4 iron, 4 sulfur cluster binding"/>
    <property type="evidence" value="ECO:0007669"/>
    <property type="project" value="UniProtKB-KW"/>
</dbReference>
<evidence type="ECO:0000256" key="1">
    <source>
        <dbReference type="ARBA" id="ARBA00001966"/>
    </source>
</evidence>
<dbReference type="InterPro" id="IPR023404">
    <property type="entry name" value="rSAM_horseshoe"/>
</dbReference>
<dbReference type="EMBL" id="VSIX01000003">
    <property type="protein sequence ID" value="TYB32181.1"/>
    <property type="molecule type" value="Genomic_DNA"/>
</dbReference>
<keyword evidence="3" id="KW-0949">S-adenosyl-L-methionine</keyword>
<gene>
    <name evidence="8" type="ORF">FXF47_00135</name>
</gene>
<dbReference type="Gene3D" id="3.80.30.20">
    <property type="entry name" value="tm_1862 like domain"/>
    <property type="match status" value="1"/>
</dbReference>
<keyword evidence="6" id="KW-0411">Iron-sulfur</keyword>
<dbReference type="SFLD" id="SFLDG01082">
    <property type="entry name" value="B12-binding_domain_containing"/>
    <property type="match status" value="1"/>
</dbReference>
<dbReference type="SFLD" id="SFLDS00029">
    <property type="entry name" value="Radical_SAM"/>
    <property type="match status" value="1"/>
</dbReference>
<evidence type="ECO:0000313" key="8">
    <source>
        <dbReference type="EMBL" id="TYB32181.1"/>
    </source>
</evidence>
<evidence type="ECO:0000256" key="4">
    <source>
        <dbReference type="ARBA" id="ARBA00022723"/>
    </source>
</evidence>
<evidence type="ECO:0000256" key="6">
    <source>
        <dbReference type="ARBA" id="ARBA00023014"/>
    </source>
</evidence>
<dbReference type="GO" id="GO:0046872">
    <property type="term" value="F:metal ion binding"/>
    <property type="evidence" value="ECO:0007669"/>
    <property type="project" value="UniProtKB-KW"/>
</dbReference>
<keyword evidence="5" id="KW-0408">Iron</keyword>
<reference evidence="8" key="1">
    <citation type="submission" date="2019-08" db="EMBL/GenBank/DDBJ databases">
        <title>Genomic characterization of a novel candidate phylum (ARYD3) from a high temperature, high salinity tertiary oil reservoir in north central Oklahoma, USA.</title>
        <authorList>
            <person name="Youssef N.H."/>
            <person name="Yadav A."/>
            <person name="Elshahed M.S."/>
        </authorList>
    </citation>
    <scope>NUCLEOTIDE SEQUENCE [LARGE SCALE GENOMIC DNA]</scope>
    <source>
        <strain evidence="8">ARYD3</strain>
    </source>
</reference>
<evidence type="ECO:0000313" key="9">
    <source>
        <dbReference type="Proteomes" id="UP000324143"/>
    </source>
</evidence>
<dbReference type="Proteomes" id="UP000324143">
    <property type="component" value="Unassembled WGS sequence"/>
</dbReference>
<dbReference type="AlphaFoldDB" id="A0A5D0MKW8"/>
<dbReference type="SMART" id="SM00729">
    <property type="entry name" value="Elp3"/>
    <property type="match status" value="1"/>
</dbReference>
<proteinExistence type="predicted"/>
<keyword evidence="9" id="KW-1185">Reference proteome</keyword>
<protein>
    <submittedName>
        <fullName evidence="8">TIGR01212 family radical SAM protein</fullName>
    </submittedName>
</protein>
<dbReference type="InterPro" id="IPR058240">
    <property type="entry name" value="rSAM_sf"/>
</dbReference>
<dbReference type="SFLD" id="SFLDG01086">
    <property type="entry name" value="elongater_protein-like"/>
    <property type="match status" value="1"/>
</dbReference>
<comment type="caution">
    <text evidence="8">The sequence shown here is derived from an EMBL/GenBank/DDBJ whole genome shotgun (WGS) entry which is preliminary data.</text>
</comment>
<evidence type="ECO:0000256" key="2">
    <source>
        <dbReference type="ARBA" id="ARBA00022485"/>
    </source>
</evidence>
<dbReference type="InterPro" id="IPR005911">
    <property type="entry name" value="YhcC-like"/>
</dbReference>